<keyword evidence="2 7" id="KW-0812">Transmembrane</keyword>
<dbReference type="Gene3D" id="3.40.50.410">
    <property type="entry name" value="von Willebrand factor, type A domain"/>
    <property type="match status" value="1"/>
</dbReference>
<evidence type="ECO:0000313" key="9">
    <source>
        <dbReference type="EMBL" id="KXA36886.1"/>
    </source>
</evidence>
<dbReference type="RefSeq" id="WP_060940943.1">
    <property type="nucleotide sequence ID" value="NZ_KQ957279.1"/>
</dbReference>
<name>A0A133Q1Z2_9BACT</name>
<keyword evidence="10" id="KW-1185">Reference proteome</keyword>
<evidence type="ECO:0000256" key="4">
    <source>
        <dbReference type="ARBA" id="ARBA00023136"/>
    </source>
</evidence>
<feature type="compositionally biased region" description="Basic and acidic residues" evidence="6">
    <location>
        <begin position="507"/>
        <end position="527"/>
    </location>
</feature>
<feature type="repeat" description="TPR" evidence="5">
    <location>
        <begin position="434"/>
        <end position="467"/>
    </location>
</feature>
<dbReference type="SUPFAM" id="SSF48452">
    <property type="entry name" value="TPR-like"/>
    <property type="match status" value="1"/>
</dbReference>
<feature type="region of interest" description="Disordered" evidence="6">
    <location>
        <begin position="480"/>
        <end position="561"/>
    </location>
</feature>
<feature type="compositionally biased region" description="Low complexity" evidence="6">
    <location>
        <begin position="485"/>
        <end position="494"/>
    </location>
</feature>
<dbReference type="PROSITE" id="PS50293">
    <property type="entry name" value="TPR_REGION"/>
    <property type="match status" value="1"/>
</dbReference>
<dbReference type="SMART" id="SM00327">
    <property type="entry name" value="VWA"/>
    <property type="match status" value="1"/>
</dbReference>
<evidence type="ECO:0000256" key="2">
    <source>
        <dbReference type="ARBA" id="ARBA00022692"/>
    </source>
</evidence>
<keyword evidence="1" id="KW-1003">Cell membrane</keyword>
<evidence type="ECO:0000256" key="6">
    <source>
        <dbReference type="SAM" id="MobiDB-lite"/>
    </source>
</evidence>
<keyword evidence="5" id="KW-0802">TPR repeat</keyword>
<dbReference type="Gene3D" id="1.25.40.10">
    <property type="entry name" value="Tetratricopeptide repeat domain"/>
    <property type="match status" value="2"/>
</dbReference>
<feature type="transmembrane region" description="Helical" evidence="7">
    <location>
        <begin position="6"/>
        <end position="26"/>
    </location>
</feature>
<dbReference type="Pfam" id="PF07584">
    <property type="entry name" value="BatA"/>
    <property type="match status" value="1"/>
</dbReference>
<proteinExistence type="predicted"/>
<evidence type="ECO:0000259" key="8">
    <source>
        <dbReference type="PROSITE" id="PS50234"/>
    </source>
</evidence>
<dbReference type="PROSITE" id="PS50005">
    <property type="entry name" value="TPR"/>
    <property type="match status" value="1"/>
</dbReference>
<feature type="transmembrane region" description="Helical" evidence="7">
    <location>
        <begin position="345"/>
        <end position="362"/>
    </location>
</feature>
<dbReference type="InterPro" id="IPR024163">
    <property type="entry name" value="Aerotolerance_reg_N"/>
</dbReference>
<sequence length="561" mass="63744">MFRFDHPLYLWLLLLIPILAIIYLAWARKRKKRMLKFGDLNLLRQLSPSYSKYRPFVKFLLMEFTLALMIIMLARPQMGTKSSTDKRKGIEAIIAMDISNSMLAEDVAPSRLEKSKMMVENLVNNFSEDRIGLIVFAGDAYVQLPITADYVSAKMFLNNIDPSLIGTQGTDIGEALDLAMHSFSQDTKTGKAIIVITDGEDHEGNAEKMAKKASNMGIRVFILGIGSSSGAPIPLGDGEYLKDSKGNTVMTRLNEFMCRQIASAGDGLYLHIDNNFAAEKRLNTELGKMQKGNLGGTVYSEFDDQFQAVAVLIILLLIIETMILEVKNPILGKRNIFHKDPKNKVVAVIILLIMTLPTFAQGDRQLIRDGNKFFHKRNYSQAETNYRKALSKNAYNGTALFNLGCALQAQNKDSLAIQQYNQAVKVEHNSLRRASSSYNLGTVYQKLKDYDKAIEAYKNALRDNPKHDNARYNLSFCMKQKHKQQQNQDKNQNQNKDKNKKRQKKSPPKDDKKKQQNNDEKLSKDNAEQLLNAAMQEEKATQKRLKKAMRQPTRRNIENNW</sequence>
<evidence type="ECO:0000256" key="1">
    <source>
        <dbReference type="ARBA" id="ARBA00022475"/>
    </source>
</evidence>
<dbReference type="SMART" id="SM00028">
    <property type="entry name" value="TPR"/>
    <property type="match status" value="3"/>
</dbReference>
<feature type="transmembrane region" description="Helical" evidence="7">
    <location>
        <begin position="306"/>
        <end position="324"/>
    </location>
</feature>
<dbReference type="InterPro" id="IPR050768">
    <property type="entry name" value="UPF0353/GerABKA_families"/>
</dbReference>
<dbReference type="eggNOG" id="COG0457">
    <property type="taxonomic scope" value="Bacteria"/>
</dbReference>
<dbReference type="AlphaFoldDB" id="A0A133Q1Z2"/>
<dbReference type="Pfam" id="PF13432">
    <property type="entry name" value="TPR_16"/>
    <property type="match status" value="1"/>
</dbReference>
<evidence type="ECO:0000256" key="5">
    <source>
        <dbReference type="PROSITE-ProRule" id="PRU00339"/>
    </source>
</evidence>
<feature type="compositionally biased region" description="Basic residues" evidence="6">
    <location>
        <begin position="542"/>
        <end position="553"/>
    </location>
</feature>
<dbReference type="EMBL" id="LRQG01000149">
    <property type="protein sequence ID" value="KXA36886.1"/>
    <property type="molecule type" value="Genomic_DNA"/>
</dbReference>
<feature type="domain" description="VWFA" evidence="8">
    <location>
        <begin position="91"/>
        <end position="289"/>
    </location>
</feature>
<evidence type="ECO:0000256" key="7">
    <source>
        <dbReference type="SAM" id="Phobius"/>
    </source>
</evidence>
<dbReference type="Pfam" id="PF13519">
    <property type="entry name" value="VWA_2"/>
    <property type="match status" value="1"/>
</dbReference>
<dbReference type="InterPro" id="IPR036465">
    <property type="entry name" value="vWFA_dom_sf"/>
</dbReference>
<dbReference type="PROSITE" id="PS50234">
    <property type="entry name" value="VWFA"/>
    <property type="match status" value="1"/>
</dbReference>
<accession>A0A133Q1Z2</accession>
<dbReference type="STRING" id="28128.HMPREF3226_01831"/>
<dbReference type="InterPro" id="IPR011990">
    <property type="entry name" value="TPR-like_helical_dom_sf"/>
</dbReference>
<organism evidence="9 10">
    <name type="scientific">Prevotella corporis</name>
    <dbReference type="NCBI Taxonomy" id="28128"/>
    <lineage>
        <taxon>Bacteria</taxon>
        <taxon>Pseudomonadati</taxon>
        <taxon>Bacteroidota</taxon>
        <taxon>Bacteroidia</taxon>
        <taxon>Bacteroidales</taxon>
        <taxon>Prevotellaceae</taxon>
        <taxon>Prevotella</taxon>
    </lineage>
</organism>
<keyword evidence="3 7" id="KW-1133">Transmembrane helix</keyword>
<gene>
    <name evidence="9" type="ORF">HMPREF3226_01831</name>
</gene>
<dbReference type="InterPro" id="IPR019734">
    <property type="entry name" value="TPR_rpt"/>
</dbReference>
<evidence type="ECO:0000256" key="3">
    <source>
        <dbReference type="ARBA" id="ARBA00022989"/>
    </source>
</evidence>
<dbReference type="Proteomes" id="UP000070533">
    <property type="component" value="Unassembled WGS sequence"/>
</dbReference>
<dbReference type="PATRIC" id="fig|28128.5.peg.1879"/>
<dbReference type="eggNOG" id="COG2304">
    <property type="taxonomic scope" value="Bacteria"/>
</dbReference>
<keyword evidence="4 7" id="KW-0472">Membrane</keyword>
<protein>
    <submittedName>
        <fullName evidence="9">Tetratricopeptide repeat protein</fullName>
    </submittedName>
</protein>
<dbReference type="PANTHER" id="PTHR22550:SF5">
    <property type="entry name" value="LEUCINE ZIPPER PROTEIN 4"/>
    <property type="match status" value="1"/>
</dbReference>
<dbReference type="OrthoDB" id="6206554at2"/>
<comment type="caution">
    <text evidence="9">The sequence shown here is derived from an EMBL/GenBank/DDBJ whole genome shotgun (WGS) entry which is preliminary data.</text>
</comment>
<dbReference type="Pfam" id="PF00515">
    <property type="entry name" value="TPR_1"/>
    <property type="match status" value="1"/>
</dbReference>
<dbReference type="InterPro" id="IPR002035">
    <property type="entry name" value="VWF_A"/>
</dbReference>
<dbReference type="PANTHER" id="PTHR22550">
    <property type="entry name" value="SPORE GERMINATION PROTEIN"/>
    <property type="match status" value="1"/>
</dbReference>
<dbReference type="SUPFAM" id="SSF53300">
    <property type="entry name" value="vWA-like"/>
    <property type="match status" value="1"/>
</dbReference>
<evidence type="ECO:0000313" key="10">
    <source>
        <dbReference type="Proteomes" id="UP000070533"/>
    </source>
</evidence>
<reference evidence="10" key="1">
    <citation type="submission" date="2016-01" db="EMBL/GenBank/DDBJ databases">
        <authorList>
            <person name="Mitreva M."/>
            <person name="Pepin K.H."/>
            <person name="Mihindukulasuriya K.A."/>
            <person name="Fulton R."/>
            <person name="Fronick C."/>
            <person name="O'Laughlin M."/>
            <person name="Miner T."/>
            <person name="Herter B."/>
            <person name="Rosa B.A."/>
            <person name="Cordes M."/>
            <person name="Tomlinson C."/>
            <person name="Wollam A."/>
            <person name="Palsikar V.B."/>
            <person name="Mardis E.R."/>
            <person name="Wilson R.K."/>
        </authorList>
    </citation>
    <scope>NUCLEOTIDE SEQUENCE [LARGE SCALE GENOMIC DNA]</scope>
    <source>
        <strain evidence="10">MJR7716</strain>
    </source>
</reference>